<organism evidence="2 3">
    <name type="scientific">Thalictrum thalictroides</name>
    <name type="common">Rue-anemone</name>
    <name type="synonym">Anemone thalictroides</name>
    <dbReference type="NCBI Taxonomy" id="46969"/>
    <lineage>
        <taxon>Eukaryota</taxon>
        <taxon>Viridiplantae</taxon>
        <taxon>Streptophyta</taxon>
        <taxon>Embryophyta</taxon>
        <taxon>Tracheophyta</taxon>
        <taxon>Spermatophyta</taxon>
        <taxon>Magnoliopsida</taxon>
        <taxon>Ranunculales</taxon>
        <taxon>Ranunculaceae</taxon>
        <taxon>Thalictroideae</taxon>
        <taxon>Thalictrum</taxon>
    </lineage>
</organism>
<comment type="caution">
    <text evidence="2">The sequence shown here is derived from an EMBL/GenBank/DDBJ whole genome shotgun (WGS) entry which is preliminary data.</text>
</comment>
<feature type="compositionally biased region" description="Polar residues" evidence="1">
    <location>
        <begin position="27"/>
        <end position="47"/>
    </location>
</feature>
<sequence length="125" mass="14028">KDKMSTSDKLIGGSQKKMFDQNDAIDLSNTNHINPQDSETILSSRRSSQPEKPASINAFQKPEAKRLLEDTIDDDIVNLMHKDYTGMGKGKRKAPIHNSEPLTVDNRKAPVNSYVCKKEEDSEKP</sequence>
<reference evidence="2 3" key="1">
    <citation type="submission" date="2020-06" db="EMBL/GenBank/DDBJ databases">
        <title>Transcriptomic and genomic resources for Thalictrum thalictroides and T. hernandezii: Facilitating candidate gene discovery in an emerging model plant lineage.</title>
        <authorList>
            <person name="Arias T."/>
            <person name="Riano-Pachon D.M."/>
            <person name="Di Stilio V.S."/>
        </authorList>
    </citation>
    <scope>NUCLEOTIDE SEQUENCE [LARGE SCALE GENOMIC DNA]</scope>
    <source>
        <strain evidence="3">cv. WT478/WT964</strain>
        <tissue evidence="2">Leaves</tissue>
    </source>
</reference>
<feature type="non-terminal residue" evidence="2">
    <location>
        <position position="1"/>
    </location>
</feature>
<proteinExistence type="predicted"/>
<evidence type="ECO:0000313" key="3">
    <source>
        <dbReference type="Proteomes" id="UP000554482"/>
    </source>
</evidence>
<feature type="region of interest" description="Disordered" evidence="1">
    <location>
        <begin position="1"/>
        <end position="65"/>
    </location>
</feature>
<keyword evidence="3" id="KW-1185">Reference proteome</keyword>
<evidence type="ECO:0000256" key="1">
    <source>
        <dbReference type="SAM" id="MobiDB-lite"/>
    </source>
</evidence>
<accession>A0A7J6V8E2</accession>
<feature type="compositionally biased region" description="Basic and acidic residues" evidence="1">
    <location>
        <begin position="116"/>
        <end position="125"/>
    </location>
</feature>
<protein>
    <submittedName>
        <fullName evidence="2">Uncharacterized protein</fullName>
    </submittedName>
</protein>
<dbReference type="EMBL" id="JABWDY010036314">
    <property type="protein sequence ID" value="KAF5181316.1"/>
    <property type="molecule type" value="Genomic_DNA"/>
</dbReference>
<dbReference type="Proteomes" id="UP000554482">
    <property type="component" value="Unassembled WGS sequence"/>
</dbReference>
<dbReference type="OrthoDB" id="1937240at2759"/>
<evidence type="ECO:0000313" key="2">
    <source>
        <dbReference type="EMBL" id="KAF5181316.1"/>
    </source>
</evidence>
<dbReference type="AlphaFoldDB" id="A0A7J6V8E2"/>
<feature type="region of interest" description="Disordered" evidence="1">
    <location>
        <begin position="85"/>
        <end position="125"/>
    </location>
</feature>
<name>A0A7J6V8E2_THATH</name>
<gene>
    <name evidence="2" type="ORF">FRX31_029091</name>
</gene>